<sequence length="353" mass="39534">MRKILIEHAKEGDIVARNIFASNGSILLSAGVKLTYKYIEKLQELGIYDIYIEDDLSKDVVIEDVIGEETRIEARKFMAETMEKIKLNKTVNAYEAMRIVDNIMDDILANQDVMISLTDIRSVNDYTFAHSVNVCVLSLILGTSLGYDHLRLRELGVGALLHDIGKNMIPNDIINKPGPLTPEEFELVKKHTTFGFDILKGNAGISSLTAYVALAHHERYDGTGYPRGIKGDDIHEFARIVSVADVFDAITSNRPYKKRENPHVAVEYLISMEGHQFDPAMVPKLLERIAVYPVGSTVKLSDGTIGLVVEVNRYMPTRPKVKPIYDCRGDKMNDGKTVDLMNEPSLFIVEDMG</sequence>
<dbReference type="EMBL" id="VTPS01000002">
    <property type="protein sequence ID" value="TZE83095.1"/>
    <property type="molecule type" value="Genomic_DNA"/>
</dbReference>
<evidence type="ECO:0000313" key="2">
    <source>
        <dbReference type="EMBL" id="TZE83095.1"/>
    </source>
</evidence>
<dbReference type="Proteomes" id="UP000322976">
    <property type="component" value="Unassembled WGS sequence"/>
</dbReference>
<dbReference type="SMART" id="SM00471">
    <property type="entry name" value="HDc"/>
    <property type="match status" value="1"/>
</dbReference>
<gene>
    <name evidence="2" type="ORF">FWJ32_01870</name>
</gene>
<dbReference type="AlphaFoldDB" id="A0A5D8QEU8"/>
<evidence type="ECO:0000313" key="3">
    <source>
        <dbReference type="Proteomes" id="UP000322976"/>
    </source>
</evidence>
<feature type="domain" description="HD-GYP" evidence="1">
    <location>
        <begin position="105"/>
        <end position="301"/>
    </location>
</feature>
<dbReference type="Gene3D" id="1.10.3210.10">
    <property type="entry name" value="Hypothetical protein af1432"/>
    <property type="match status" value="1"/>
</dbReference>
<dbReference type="PROSITE" id="PS51832">
    <property type="entry name" value="HD_GYP"/>
    <property type="match status" value="1"/>
</dbReference>
<dbReference type="Pfam" id="PF13487">
    <property type="entry name" value="HD_5"/>
    <property type="match status" value="1"/>
</dbReference>
<dbReference type="InterPro" id="IPR003607">
    <property type="entry name" value="HD/PDEase_dom"/>
</dbReference>
<dbReference type="RefSeq" id="WP_149544291.1">
    <property type="nucleotide sequence ID" value="NZ_VTPS01000002.1"/>
</dbReference>
<dbReference type="SUPFAM" id="SSF109604">
    <property type="entry name" value="HD-domain/PDEase-like"/>
    <property type="match status" value="1"/>
</dbReference>
<evidence type="ECO:0000259" key="1">
    <source>
        <dbReference type="PROSITE" id="PS51832"/>
    </source>
</evidence>
<dbReference type="PANTHER" id="PTHR43155:SF2">
    <property type="entry name" value="CYCLIC DI-GMP PHOSPHODIESTERASE PA4108"/>
    <property type="match status" value="1"/>
</dbReference>
<keyword evidence="3" id="KW-1185">Reference proteome</keyword>
<dbReference type="CDD" id="cd00077">
    <property type="entry name" value="HDc"/>
    <property type="match status" value="1"/>
</dbReference>
<comment type="caution">
    <text evidence="2">The sequence shown here is derived from an EMBL/GenBank/DDBJ whole genome shotgun (WGS) entry which is preliminary data.</text>
</comment>
<accession>A0A5D8QEU8</accession>
<reference evidence="2 3" key="1">
    <citation type="submission" date="2019-08" db="EMBL/GenBank/DDBJ databases">
        <title>Calorimonas adulescens gen. nov., sp. nov., an anaerobic thermophilic bacterium from Sakhalin hot spring.</title>
        <authorList>
            <person name="Khomyakova M.A."/>
            <person name="Merkel A.Y."/>
            <person name="Novikov A."/>
            <person name="Bonch-Osmolovskaya E.A."/>
            <person name="Slobodkin A.I."/>
        </authorList>
    </citation>
    <scope>NUCLEOTIDE SEQUENCE [LARGE SCALE GENOMIC DNA]</scope>
    <source>
        <strain evidence="2 3">A05MB</strain>
    </source>
</reference>
<organism evidence="2 3">
    <name type="scientific">Calorimonas adulescens</name>
    <dbReference type="NCBI Taxonomy" id="2606906"/>
    <lineage>
        <taxon>Bacteria</taxon>
        <taxon>Bacillati</taxon>
        <taxon>Bacillota</taxon>
        <taxon>Clostridia</taxon>
        <taxon>Thermoanaerobacterales</taxon>
        <taxon>Thermoanaerobacteraceae</taxon>
        <taxon>Calorimonas</taxon>
    </lineage>
</organism>
<dbReference type="InterPro" id="IPR037522">
    <property type="entry name" value="HD_GYP_dom"/>
</dbReference>
<name>A0A5D8QEU8_9THEO</name>
<dbReference type="PANTHER" id="PTHR43155">
    <property type="entry name" value="CYCLIC DI-GMP PHOSPHODIESTERASE PA4108-RELATED"/>
    <property type="match status" value="1"/>
</dbReference>
<protein>
    <submittedName>
        <fullName evidence="2">HD-GYP domain-containing protein</fullName>
    </submittedName>
</protein>
<proteinExistence type="predicted"/>